<evidence type="ECO:0000256" key="4">
    <source>
        <dbReference type="ARBA" id="ARBA00023157"/>
    </source>
</evidence>
<dbReference type="GO" id="GO:0003990">
    <property type="term" value="F:acetylcholinesterase activity"/>
    <property type="evidence" value="ECO:0007669"/>
    <property type="project" value="UniProtKB-EC"/>
</dbReference>
<keyword evidence="4" id="KW-1015">Disulfide bond</keyword>
<dbReference type="PANTHER" id="PTHR43918:SF4">
    <property type="entry name" value="CARBOXYLIC ESTER HYDROLASE"/>
    <property type="match status" value="1"/>
</dbReference>
<feature type="domain" description="Carboxylesterase type B" evidence="7">
    <location>
        <begin position="2"/>
        <end position="321"/>
    </location>
</feature>
<evidence type="ECO:0000256" key="6">
    <source>
        <dbReference type="ARBA" id="ARBA00048484"/>
    </source>
</evidence>
<evidence type="ECO:0000256" key="3">
    <source>
        <dbReference type="ARBA" id="ARBA00022801"/>
    </source>
</evidence>
<reference evidence="8 9" key="1">
    <citation type="journal article" date="2018" name="Gigascience">
        <title>Genomes of trombidid mites reveal novel predicted allergens and laterally-transferred genes associated with secondary metabolism.</title>
        <authorList>
            <person name="Dong X."/>
            <person name="Chaisiri K."/>
            <person name="Xia D."/>
            <person name="Armstrong S.D."/>
            <person name="Fang Y."/>
            <person name="Donnelly M.J."/>
            <person name="Kadowaki T."/>
            <person name="McGarry J.W."/>
            <person name="Darby A.C."/>
            <person name="Makepeace B.L."/>
        </authorList>
    </citation>
    <scope>NUCLEOTIDE SEQUENCE [LARGE SCALE GENOMIC DNA]</scope>
    <source>
        <strain evidence="8">UoL-UT</strain>
    </source>
</reference>
<keyword evidence="2" id="KW-0719">Serine esterase</keyword>
<dbReference type="STRING" id="299467.A0A443SSD6"/>
<dbReference type="InterPro" id="IPR050654">
    <property type="entry name" value="AChE-related_enzymes"/>
</dbReference>
<dbReference type="PRINTS" id="PR00878">
    <property type="entry name" value="CHOLNESTRASE"/>
</dbReference>
<keyword evidence="9" id="KW-1185">Reference proteome</keyword>
<dbReference type="GO" id="GO:0005615">
    <property type="term" value="C:extracellular space"/>
    <property type="evidence" value="ECO:0007669"/>
    <property type="project" value="TreeGrafter"/>
</dbReference>
<dbReference type="InterPro" id="IPR000997">
    <property type="entry name" value="Cholinesterase"/>
</dbReference>
<comment type="catalytic activity">
    <reaction evidence="6">
        <text>acetylcholine + H2O = choline + acetate + H(+)</text>
        <dbReference type="Rhea" id="RHEA:17561"/>
        <dbReference type="ChEBI" id="CHEBI:15354"/>
        <dbReference type="ChEBI" id="CHEBI:15355"/>
        <dbReference type="ChEBI" id="CHEBI:15377"/>
        <dbReference type="ChEBI" id="CHEBI:15378"/>
        <dbReference type="ChEBI" id="CHEBI:30089"/>
        <dbReference type="EC" id="3.1.1.7"/>
    </reaction>
</comment>
<sequence length="331" mass="38054">GFHLFSPLSRNLFRRAILQSGSPLYPQILEDQQMPIKRAQSFAERAGCANANLTIDSKPNVVIACLQRLDAHFLAKISDEMIDGFHPPFGVTIGNEFLPTNPYHAIQENDFGLQKEILIGVNKDEGSFFLHWTYPEIFDISQPKNVSELEAQKLIEIAFRAVPDPGPKLISHFFMSNLTDTNQEDLRRIMYELMGDFIVVCPTVSFSEQIGDRNVSVYYYMFSHRPNNSKWSKWMGVTHFDEVPFVFGSPFTQFMDYSNDERSLSARIMDTWTAFANYGKVPLQSNKRWPLYNSENKLFMNFDTNTATVESGPHEHNCNLWKFMFQTIAAV</sequence>
<comment type="similarity">
    <text evidence="1">Belongs to the type-B carboxylesterase/lipase family.</text>
</comment>
<dbReference type="OrthoDB" id="408631at2759"/>
<evidence type="ECO:0000256" key="1">
    <source>
        <dbReference type="ARBA" id="ARBA00005964"/>
    </source>
</evidence>
<dbReference type="InterPro" id="IPR029058">
    <property type="entry name" value="AB_hydrolase_fold"/>
</dbReference>
<dbReference type="AlphaFoldDB" id="A0A443SSD6"/>
<dbReference type="SUPFAM" id="SSF53474">
    <property type="entry name" value="alpha/beta-Hydrolases"/>
    <property type="match status" value="1"/>
</dbReference>
<dbReference type="VEuPathDB" id="VectorBase:LDEU001586"/>
<evidence type="ECO:0000259" key="7">
    <source>
        <dbReference type="Pfam" id="PF00135"/>
    </source>
</evidence>
<name>A0A443SSD6_9ACAR</name>
<evidence type="ECO:0000256" key="5">
    <source>
        <dbReference type="ARBA" id="ARBA00023180"/>
    </source>
</evidence>
<dbReference type="Proteomes" id="UP000288716">
    <property type="component" value="Unassembled WGS sequence"/>
</dbReference>
<dbReference type="Gene3D" id="3.40.50.1820">
    <property type="entry name" value="alpha/beta hydrolase"/>
    <property type="match status" value="1"/>
</dbReference>
<proteinExistence type="inferred from homology"/>
<dbReference type="GO" id="GO:0019695">
    <property type="term" value="P:choline metabolic process"/>
    <property type="evidence" value="ECO:0007669"/>
    <property type="project" value="TreeGrafter"/>
</dbReference>
<dbReference type="GO" id="GO:0005886">
    <property type="term" value="C:plasma membrane"/>
    <property type="evidence" value="ECO:0007669"/>
    <property type="project" value="TreeGrafter"/>
</dbReference>
<keyword evidence="3" id="KW-0378">Hydrolase</keyword>
<dbReference type="PANTHER" id="PTHR43918">
    <property type="entry name" value="ACETYLCHOLINESTERASE"/>
    <property type="match status" value="1"/>
</dbReference>
<dbReference type="InterPro" id="IPR002018">
    <property type="entry name" value="CarbesteraseB"/>
</dbReference>
<dbReference type="GO" id="GO:0006581">
    <property type="term" value="P:acetylcholine catabolic process"/>
    <property type="evidence" value="ECO:0007669"/>
    <property type="project" value="TreeGrafter"/>
</dbReference>
<accession>A0A443SSD6</accession>
<organism evidence="8 9">
    <name type="scientific">Leptotrombidium deliense</name>
    <dbReference type="NCBI Taxonomy" id="299467"/>
    <lineage>
        <taxon>Eukaryota</taxon>
        <taxon>Metazoa</taxon>
        <taxon>Ecdysozoa</taxon>
        <taxon>Arthropoda</taxon>
        <taxon>Chelicerata</taxon>
        <taxon>Arachnida</taxon>
        <taxon>Acari</taxon>
        <taxon>Acariformes</taxon>
        <taxon>Trombidiformes</taxon>
        <taxon>Prostigmata</taxon>
        <taxon>Anystina</taxon>
        <taxon>Parasitengona</taxon>
        <taxon>Trombiculoidea</taxon>
        <taxon>Trombiculidae</taxon>
        <taxon>Leptotrombidium</taxon>
    </lineage>
</organism>
<comment type="caution">
    <text evidence="8">The sequence shown here is derived from an EMBL/GenBank/DDBJ whole genome shotgun (WGS) entry which is preliminary data.</text>
</comment>
<keyword evidence="5" id="KW-0325">Glycoprotein</keyword>
<evidence type="ECO:0000313" key="9">
    <source>
        <dbReference type="Proteomes" id="UP000288716"/>
    </source>
</evidence>
<gene>
    <name evidence="8" type="ORF">B4U80_10608</name>
</gene>
<evidence type="ECO:0000313" key="8">
    <source>
        <dbReference type="EMBL" id="RWS30451.1"/>
    </source>
</evidence>
<feature type="non-terminal residue" evidence="8">
    <location>
        <position position="1"/>
    </location>
</feature>
<dbReference type="Pfam" id="PF00135">
    <property type="entry name" value="COesterase"/>
    <property type="match status" value="1"/>
</dbReference>
<evidence type="ECO:0000256" key="2">
    <source>
        <dbReference type="ARBA" id="ARBA00022487"/>
    </source>
</evidence>
<protein>
    <submittedName>
        <fullName evidence="8">Acetylcholinesterase-1-like protein</fullName>
    </submittedName>
</protein>
<dbReference type="EMBL" id="NCKV01000496">
    <property type="protein sequence ID" value="RWS30451.1"/>
    <property type="molecule type" value="Genomic_DNA"/>
</dbReference>